<dbReference type="PROSITE" id="PS00892">
    <property type="entry name" value="HIT_1"/>
    <property type="match status" value="1"/>
</dbReference>
<dbReference type="PANTHER" id="PTHR42997:SF1">
    <property type="entry name" value="AP-4-A PHOSPHORYLASE"/>
    <property type="match status" value="1"/>
</dbReference>
<dbReference type="SUPFAM" id="SSF54197">
    <property type="entry name" value="HIT-like"/>
    <property type="match status" value="1"/>
</dbReference>
<evidence type="ECO:0000313" key="5">
    <source>
        <dbReference type="EMBL" id="KCZ71276.1"/>
    </source>
</evidence>
<dbReference type="InterPro" id="IPR052908">
    <property type="entry name" value="AP-4-A_phosphorylase"/>
</dbReference>
<proteinExistence type="predicted"/>
<feature type="short sequence motif" description="Histidine triad motif" evidence="2 3">
    <location>
        <begin position="93"/>
        <end position="97"/>
    </location>
</feature>
<dbReference type="EMBL" id="JMIY01000006">
    <property type="protein sequence ID" value="KCZ71276.1"/>
    <property type="molecule type" value="Genomic_DNA"/>
</dbReference>
<feature type="domain" description="HIT" evidence="4">
    <location>
        <begin position="2"/>
        <end position="108"/>
    </location>
</feature>
<keyword evidence="6" id="KW-1185">Reference proteome</keyword>
<comment type="caution">
    <text evidence="5">The sequence shown here is derived from an EMBL/GenBank/DDBJ whole genome shotgun (WGS) entry which is preliminary data.</text>
</comment>
<dbReference type="OrthoDB" id="26806at2157"/>
<name>A0A062UW86_9EURY</name>
<dbReference type="InterPro" id="IPR019808">
    <property type="entry name" value="Histidine_triad_CS"/>
</dbReference>
<dbReference type="RefSeq" id="WP_048092043.1">
    <property type="nucleotide sequence ID" value="NZ_JMIY01000006.1"/>
</dbReference>
<dbReference type="Proteomes" id="UP000027153">
    <property type="component" value="Unassembled WGS sequence"/>
</dbReference>
<accession>A0A062UW86</accession>
<evidence type="ECO:0000259" key="4">
    <source>
        <dbReference type="PROSITE" id="PS51084"/>
    </source>
</evidence>
<protein>
    <submittedName>
        <fullName evidence="5">HIT family hydrolase, diadenosine tetraphosphate hydrolase</fullName>
    </submittedName>
</protein>
<dbReference type="InterPro" id="IPR011146">
    <property type="entry name" value="HIT-like"/>
</dbReference>
<dbReference type="InterPro" id="IPR036265">
    <property type="entry name" value="HIT-like_sf"/>
</dbReference>
<dbReference type="PRINTS" id="PR00332">
    <property type="entry name" value="HISTRIAD"/>
</dbReference>
<gene>
    <name evidence="5" type="ORF">ANME2D_02478</name>
</gene>
<dbReference type="AlphaFoldDB" id="A0A062UW86"/>
<dbReference type="PANTHER" id="PTHR42997">
    <property type="entry name" value="HIT FAMILY HYDROLASE"/>
    <property type="match status" value="1"/>
</dbReference>
<evidence type="ECO:0000313" key="6">
    <source>
        <dbReference type="Proteomes" id="UP000027153"/>
    </source>
</evidence>
<dbReference type="InterPro" id="IPR001310">
    <property type="entry name" value="Histidine_triad_HIT"/>
</dbReference>
<dbReference type="Gene3D" id="3.30.428.10">
    <property type="entry name" value="HIT-like"/>
    <property type="match status" value="1"/>
</dbReference>
<sequence length="129" mass="15039">MSGCLFCNITIDSRLLINKYFYAIFDVHPVNPGHLLIISKRHTTDLFGLYESEFKYLHEIINQAKEMLDTKYKPDGYNVGINCGEDAGQTILHFHMHIIPRYKNDVENPKGGIRNIKQPIEYMGYFNRL</sequence>
<feature type="active site" description="Tele-AMP-histidine intermediate" evidence="1">
    <location>
        <position position="95"/>
    </location>
</feature>
<organism evidence="5 6">
    <name type="scientific">Candidatus Methanoperedens nitratireducens</name>
    <dbReference type="NCBI Taxonomy" id="1392998"/>
    <lineage>
        <taxon>Archaea</taxon>
        <taxon>Methanobacteriati</taxon>
        <taxon>Methanobacteriota</taxon>
        <taxon>Stenosarchaea group</taxon>
        <taxon>Methanomicrobia</taxon>
        <taxon>Methanosarcinales</taxon>
        <taxon>ANME-2 cluster</taxon>
        <taxon>Candidatus Methanoperedentaceae</taxon>
        <taxon>Candidatus Methanoperedens</taxon>
    </lineage>
</organism>
<evidence type="ECO:0000256" key="1">
    <source>
        <dbReference type="PIRSR" id="PIRSR601310-1"/>
    </source>
</evidence>
<evidence type="ECO:0000256" key="3">
    <source>
        <dbReference type="PROSITE-ProRule" id="PRU00464"/>
    </source>
</evidence>
<reference evidence="5 6" key="1">
    <citation type="journal article" date="2013" name="Nature">
        <title>Anaerobic oxidation of methane coupled to nitrate reduction in a novel archaeal lineage.</title>
        <authorList>
            <person name="Haroon M.F."/>
            <person name="Hu S."/>
            <person name="Shi Y."/>
            <person name="Imelfort M."/>
            <person name="Keller J."/>
            <person name="Hugenholtz P."/>
            <person name="Yuan Z."/>
            <person name="Tyson G.W."/>
        </authorList>
    </citation>
    <scope>NUCLEOTIDE SEQUENCE [LARGE SCALE GENOMIC DNA]</scope>
    <source>
        <strain evidence="5 6">ANME-2d</strain>
    </source>
</reference>
<evidence type="ECO:0000256" key="2">
    <source>
        <dbReference type="PIRSR" id="PIRSR601310-3"/>
    </source>
</evidence>
<dbReference type="Pfam" id="PF01230">
    <property type="entry name" value="HIT"/>
    <property type="match status" value="1"/>
</dbReference>
<dbReference type="PROSITE" id="PS51084">
    <property type="entry name" value="HIT_2"/>
    <property type="match status" value="1"/>
</dbReference>
<keyword evidence="5" id="KW-0378">Hydrolase</keyword>
<dbReference type="GO" id="GO:0016787">
    <property type="term" value="F:hydrolase activity"/>
    <property type="evidence" value="ECO:0007669"/>
    <property type="project" value="UniProtKB-KW"/>
</dbReference>